<dbReference type="Proteomes" id="UP000316726">
    <property type="component" value="Chromosome 2"/>
</dbReference>
<keyword evidence="3" id="KW-0949">S-adenosyl-L-methionine</keyword>
<sequence length="496" mass="55104">MALASRCCRSAGGAASCSGRRRTSPGRAKGHGGPCWARRGRAEAKGWGHAVRTHVGAEGVLETSWLESFNVQEFRGCSLEVVAGRLCLVASRAADAGDVLLRVPIDETLSESVFDEVFPGAGGDGSLAGLEPWMKLVLVLLRFRASDEEGKWMPLLRALDDSRTFRRHPLLWDEADLLELQCTQTFEKLKAYNEYLETTSLQMEEFVYPVLGLAGRVSREDFFWAFGALKTNALRPFSQPQALRLVPVLNILSHGRRTNCNSKFASSGIFKKDETLDLLATRSLQEGDVLAYDFDPAKAEIDILVDYGVFDVEAPSGGMELTLELDENDPNYLDKCDVVEEAAGLQVRESFAVSEGSVPGDVLAFLRLVKLEGFDAFLLEPVFRSEIWGFMKDPVSRENETNVCVSMIQSCEEALAEFPTSIEEDEEILARLAADGGSKHSNARIAVEARLVEKRTLRSLVKFFRAEKAQIPFKEYYQERRLKSLNLLDMDGNSTY</sequence>
<feature type="region of interest" description="Disordered" evidence="4">
    <location>
        <begin position="10"/>
        <end position="34"/>
    </location>
</feature>
<evidence type="ECO:0000259" key="5">
    <source>
        <dbReference type="Pfam" id="PF09273"/>
    </source>
</evidence>
<name>A0A5B8MG36_9CHLO</name>
<evidence type="ECO:0000256" key="2">
    <source>
        <dbReference type="ARBA" id="ARBA00022679"/>
    </source>
</evidence>
<dbReference type="OrthoDB" id="567760at2759"/>
<dbReference type="Pfam" id="PF09273">
    <property type="entry name" value="Rubis-subs-bind"/>
    <property type="match status" value="1"/>
</dbReference>
<evidence type="ECO:0000256" key="1">
    <source>
        <dbReference type="ARBA" id="ARBA00022603"/>
    </source>
</evidence>
<evidence type="ECO:0000313" key="7">
    <source>
        <dbReference type="Proteomes" id="UP000316726"/>
    </source>
</evidence>
<protein>
    <submittedName>
        <fullName evidence="6">Rubisco large subunit N-methyltransferase</fullName>
    </submittedName>
</protein>
<feature type="domain" description="Rubisco LSMT substrate-binding" evidence="5">
    <location>
        <begin position="327"/>
        <end position="457"/>
    </location>
</feature>
<dbReference type="AlphaFoldDB" id="A0A5B8MG36"/>
<dbReference type="Gene3D" id="3.90.1410.10">
    <property type="entry name" value="set domain protein methyltransferase, domain 1"/>
    <property type="match status" value="1"/>
</dbReference>
<dbReference type="SUPFAM" id="SSF82199">
    <property type="entry name" value="SET domain"/>
    <property type="match status" value="1"/>
</dbReference>
<dbReference type="GO" id="GO:0032259">
    <property type="term" value="P:methylation"/>
    <property type="evidence" value="ECO:0007669"/>
    <property type="project" value="UniProtKB-KW"/>
</dbReference>
<organism evidence="6 7">
    <name type="scientific">Chloropicon primus</name>
    <dbReference type="NCBI Taxonomy" id="1764295"/>
    <lineage>
        <taxon>Eukaryota</taxon>
        <taxon>Viridiplantae</taxon>
        <taxon>Chlorophyta</taxon>
        <taxon>Chloropicophyceae</taxon>
        <taxon>Chloropicales</taxon>
        <taxon>Chloropicaceae</taxon>
        <taxon>Chloropicon</taxon>
    </lineage>
</organism>
<evidence type="ECO:0000256" key="4">
    <source>
        <dbReference type="SAM" id="MobiDB-lite"/>
    </source>
</evidence>
<keyword evidence="1 6" id="KW-0489">Methyltransferase</keyword>
<dbReference type="InterPro" id="IPR036464">
    <property type="entry name" value="Rubisco_LSMT_subst-bd_sf"/>
</dbReference>
<evidence type="ECO:0000256" key="3">
    <source>
        <dbReference type="ARBA" id="ARBA00022691"/>
    </source>
</evidence>
<dbReference type="EMBL" id="CP031035">
    <property type="protein sequence ID" value="QDZ18625.1"/>
    <property type="molecule type" value="Genomic_DNA"/>
</dbReference>
<dbReference type="SUPFAM" id="SSF81822">
    <property type="entry name" value="RuBisCo LSMT C-terminal, substrate-binding domain"/>
    <property type="match status" value="1"/>
</dbReference>
<evidence type="ECO:0000313" key="6">
    <source>
        <dbReference type="EMBL" id="QDZ18625.1"/>
    </source>
</evidence>
<accession>A0A5B8MG36</accession>
<dbReference type="InterPro" id="IPR046341">
    <property type="entry name" value="SET_dom_sf"/>
</dbReference>
<gene>
    <name evidence="6" type="ORF">A3770_02p11430</name>
</gene>
<dbReference type="PANTHER" id="PTHR13271">
    <property type="entry name" value="UNCHARACTERIZED PUTATIVE METHYLTRANSFERASE"/>
    <property type="match status" value="1"/>
</dbReference>
<dbReference type="STRING" id="1764295.A0A5B8MG36"/>
<keyword evidence="7" id="KW-1185">Reference proteome</keyword>
<dbReference type="Gene3D" id="3.90.1420.10">
    <property type="entry name" value="Rubisco LSMT, substrate-binding domain"/>
    <property type="match status" value="1"/>
</dbReference>
<dbReference type="InterPro" id="IPR015353">
    <property type="entry name" value="Rubisco_LSMT_subst-bd"/>
</dbReference>
<reference evidence="6 7" key="1">
    <citation type="submission" date="2018-07" db="EMBL/GenBank/DDBJ databases">
        <title>The complete nuclear genome of the prasinophyte Chloropicon primus (CCMP1205).</title>
        <authorList>
            <person name="Pombert J.-F."/>
            <person name="Otis C."/>
            <person name="Turmel M."/>
            <person name="Lemieux C."/>
        </authorList>
    </citation>
    <scope>NUCLEOTIDE SEQUENCE [LARGE SCALE GENOMIC DNA]</scope>
    <source>
        <strain evidence="6 7">CCMP1205</strain>
    </source>
</reference>
<dbReference type="InterPro" id="IPR050600">
    <property type="entry name" value="SETD3_SETD6_MTase"/>
</dbReference>
<dbReference type="GO" id="GO:0016279">
    <property type="term" value="F:protein-lysine N-methyltransferase activity"/>
    <property type="evidence" value="ECO:0007669"/>
    <property type="project" value="TreeGrafter"/>
</dbReference>
<proteinExistence type="predicted"/>
<feature type="compositionally biased region" description="Basic residues" evidence="4">
    <location>
        <begin position="19"/>
        <end position="30"/>
    </location>
</feature>
<keyword evidence="2 6" id="KW-0808">Transferase</keyword>